<dbReference type="OrthoDB" id="9803010at2"/>
<evidence type="ECO:0000259" key="3">
    <source>
        <dbReference type="Pfam" id="PF01370"/>
    </source>
</evidence>
<dbReference type="Gene3D" id="3.40.50.720">
    <property type="entry name" value="NAD(P)-binding Rossmann-like Domain"/>
    <property type="match status" value="1"/>
</dbReference>
<dbReference type="AlphaFoldDB" id="A0A378LY13"/>
<dbReference type="InterPro" id="IPR001509">
    <property type="entry name" value="Epimerase_deHydtase"/>
</dbReference>
<organism evidence="4 5">
    <name type="scientific">Legionella wadsworthii</name>
    <dbReference type="NCBI Taxonomy" id="28088"/>
    <lineage>
        <taxon>Bacteria</taxon>
        <taxon>Pseudomonadati</taxon>
        <taxon>Pseudomonadota</taxon>
        <taxon>Gammaproteobacteria</taxon>
        <taxon>Legionellales</taxon>
        <taxon>Legionellaceae</taxon>
        <taxon>Legionella</taxon>
    </lineage>
</organism>
<gene>
    <name evidence="4" type="primary">galE_2</name>
    <name evidence="4" type="ORF">NCTC11532_01128</name>
</gene>
<dbReference type="Pfam" id="PF01370">
    <property type="entry name" value="Epimerase"/>
    <property type="match status" value="1"/>
</dbReference>
<proteinExistence type="inferred from homology"/>
<accession>A0A378LY13</accession>
<keyword evidence="5" id="KW-1185">Reference proteome</keyword>
<comment type="similarity">
    <text evidence="2">Belongs to the NAD(P)-dependent epimerase/dehydratase family.</text>
</comment>
<evidence type="ECO:0000256" key="2">
    <source>
        <dbReference type="ARBA" id="ARBA00007637"/>
    </source>
</evidence>
<dbReference type="EMBL" id="UGPB01000001">
    <property type="protein sequence ID" value="STY28951.1"/>
    <property type="molecule type" value="Genomic_DNA"/>
</dbReference>
<reference evidence="4 5" key="1">
    <citation type="submission" date="2018-06" db="EMBL/GenBank/DDBJ databases">
        <authorList>
            <consortium name="Pathogen Informatics"/>
            <person name="Doyle S."/>
        </authorList>
    </citation>
    <scope>NUCLEOTIDE SEQUENCE [LARGE SCALE GENOMIC DNA]</scope>
    <source>
        <strain evidence="4 5">NCTC11532</strain>
    </source>
</reference>
<evidence type="ECO:0000313" key="4">
    <source>
        <dbReference type="EMBL" id="STY28951.1"/>
    </source>
</evidence>
<dbReference type="InterPro" id="IPR036291">
    <property type="entry name" value="NAD(P)-bd_dom_sf"/>
</dbReference>
<evidence type="ECO:0000256" key="1">
    <source>
        <dbReference type="ARBA" id="ARBA00005125"/>
    </source>
</evidence>
<protein>
    <submittedName>
        <fullName evidence="4">UDP-galactose-4-epimerase</fullName>
        <ecNumber evidence="4">5.1.3.10</ecNumber>
        <ecNumber evidence="4">5.1.3.2</ecNumber>
    </submittedName>
</protein>
<name>A0A378LY13_9GAMM</name>
<dbReference type="Proteomes" id="UP000255297">
    <property type="component" value="Unassembled WGS sequence"/>
</dbReference>
<dbReference type="PANTHER" id="PTHR43000">
    <property type="entry name" value="DTDP-D-GLUCOSE 4,6-DEHYDRATASE-RELATED"/>
    <property type="match status" value="1"/>
</dbReference>
<dbReference type="STRING" id="1122170.GCA_000701265_01891"/>
<sequence length="310" mass="34852">MKISNLNILVLGGNGFIGSHLVDTLVEQGCFVKVFDRSNTNIQSKNYQFIKGDFLNDTEIAEAMQGCDICFHLVSTVLPKTSNLDPLFDVETNLLGTIRLLKHAVNFGIKKVIFLSSGGTVYGTPMQLPINENHATNPICSYGIIKLAIEKYLSLFHQIYNLEYSILRLSNPFGEKQSINSAQGAVAVFLGKALRREPIEIWGNGSVIRDYIHISDVVLAMIQSIFYKGEEHIFNIGSGQGISLNEVLQEIEVVVGYELERKYTEGRTFDVPVSILSIERAMKELNWKPRVKFSEGLERMMNWIKNLQPC</sequence>
<dbReference type="SUPFAM" id="SSF51735">
    <property type="entry name" value="NAD(P)-binding Rossmann-fold domains"/>
    <property type="match status" value="1"/>
</dbReference>
<dbReference type="EC" id="5.1.3.10" evidence="4"/>
<dbReference type="RefSeq" id="WP_031567425.1">
    <property type="nucleotide sequence ID" value="NZ_CAAAIS010000008.1"/>
</dbReference>
<evidence type="ECO:0000313" key="5">
    <source>
        <dbReference type="Proteomes" id="UP000255297"/>
    </source>
</evidence>
<comment type="pathway">
    <text evidence="1">Bacterial outer membrane biogenesis; LPS O-antigen biosynthesis.</text>
</comment>
<feature type="domain" description="NAD-dependent epimerase/dehydratase" evidence="3">
    <location>
        <begin position="8"/>
        <end position="237"/>
    </location>
</feature>
<keyword evidence="4" id="KW-0413">Isomerase</keyword>
<dbReference type="EC" id="5.1.3.2" evidence="4"/>
<dbReference type="GO" id="GO:0047732">
    <property type="term" value="F:CDP-abequose epimerase activity"/>
    <property type="evidence" value="ECO:0007669"/>
    <property type="project" value="UniProtKB-EC"/>
</dbReference>
<dbReference type="GO" id="GO:0003978">
    <property type="term" value="F:UDP-glucose 4-epimerase activity"/>
    <property type="evidence" value="ECO:0007669"/>
    <property type="project" value="UniProtKB-EC"/>
</dbReference>